<evidence type="ECO:0000313" key="4">
    <source>
        <dbReference type="Proteomes" id="UP000235672"/>
    </source>
</evidence>
<reference evidence="3 4" key="1">
    <citation type="submission" date="2016-05" db="EMBL/GenBank/DDBJ databases">
        <title>A degradative enzymes factory behind the ericoid mycorrhizal symbiosis.</title>
        <authorList>
            <consortium name="DOE Joint Genome Institute"/>
            <person name="Martino E."/>
            <person name="Morin E."/>
            <person name="Grelet G."/>
            <person name="Kuo A."/>
            <person name="Kohler A."/>
            <person name="Daghino S."/>
            <person name="Barry K."/>
            <person name="Choi C."/>
            <person name="Cichocki N."/>
            <person name="Clum A."/>
            <person name="Copeland A."/>
            <person name="Hainaut M."/>
            <person name="Haridas S."/>
            <person name="Labutti K."/>
            <person name="Lindquist E."/>
            <person name="Lipzen A."/>
            <person name="Khouja H.-R."/>
            <person name="Murat C."/>
            <person name="Ohm R."/>
            <person name="Olson A."/>
            <person name="Spatafora J."/>
            <person name="Veneault-Fourrey C."/>
            <person name="Henrissat B."/>
            <person name="Grigoriev I."/>
            <person name="Martin F."/>
            <person name="Perotto S."/>
        </authorList>
    </citation>
    <scope>NUCLEOTIDE SEQUENCE [LARGE SCALE GENOMIC DNA]</scope>
    <source>
        <strain evidence="3 4">UAMH 7357</strain>
    </source>
</reference>
<keyword evidence="2" id="KW-0732">Signal</keyword>
<accession>A0A2J6Q1Y4</accession>
<name>A0A2J6Q1Y4_9HELO</name>
<evidence type="ECO:0000313" key="3">
    <source>
        <dbReference type="EMBL" id="PMD20277.1"/>
    </source>
</evidence>
<organism evidence="3 4">
    <name type="scientific">Hyaloscypha hepaticicola</name>
    <dbReference type="NCBI Taxonomy" id="2082293"/>
    <lineage>
        <taxon>Eukaryota</taxon>
        <taxon>Fungi</taxon>
        <taxon>Dikarya</taxon>
        <taxon>Ascomycota</taxon>
        <taxon>Pezizomycotina</taxon>
        <taxon>Leotiomycetes</taxon>
        <taxon>Helotiales</taxon>
        <taxon>Hyaloscyphaceae</taxon>
        <taxon>Hyaloscypha</taxon>
    </lineage>
</organism>
<keyword evidence="1" id="KW-0812">Transmembrane</keyword>
<dbReference type="AlphaFoldDB" id="A0A2J6Q1Y4"/>
<protein>
    <recommendedName>
        <fullName evidence="5">Extracellular membrane protein CFEM domain-containing protein</fullName>
    </recommendedName>
</protein>
<proteinExistence type="predicted"/>
<keyword evidence="1" id="KW-1133">Transmembrane helix</keyword>
<feature type="chain" id="PRO_5014329614" description="Extracellular membrane protein CFEM domain-containing protein" evidence="2">
    <location>
        <begin position="22"/>
        <end position="223"/>
    </location>
</feature>
<feature type="transmembrane region" description="Helical" evidence="1">
    <location>
        <begin position="200"/>
        <end position="221"/>
    </location>
</feature>
<keyword evidence="1" id="KW-0472">Membrane</keyword>
<evidence type="ECO:0000256" key="2">
    <source>
        <dbReference type="SAM" id="SignalP"/>
    </source>
</evidence>
<dbReference type="Proteomes" id="UP000235672">
    <property type="component" value="Unassembled WGS sequence"/>
</dbReference>
<dbReference type="EMBL" id="KZ613485">
    <property type="protein sequence ID" value="PMD20277.1"/>
    <property type="molecule type" value="Genomic_DNA"/>
</dbReference>
<keyword evidence="4" id="KW-1185">Reference proteome</keyword>
<evidence type="ECO:0000256" key="1">
    <source>
        <dbReference type="SAM" id="Phobius"/>
    </source>
</evidence>
<feature type="signal peptide" evidence="2">
    <location>
        <begin position="1"/>
        <end position="21"/>
    </location>
</feature>
<dbReference type="OrthoDB" id="3562780at2759"/>
<sequence length="223" mass="22589">MILWALTIVLAGFYLINLVSSTACTVCDSPGFGNLRPCVAGCIGCASAFTDEVGVGIGCGRNAPNECWCRTDLFTFATSAISACASSHCTSIPGGWQNDYSSAESVYQNYCLGAGYTAAPAVNAANPTVNSNSPTVTQVTFVTQTSTSSASGSTSIGIKLVFSTWIFQVTVELTSTIQVHGGTASPGNGGGGGLSVSEKIALGVGIAFGVPATIAAVVTCLRR</sequence>
<evidence type="ECO:0008006" key="5">
    <source>
        <dbReference type="Google" id="ProtNLM"/>
    </source>
</evidence>
<gene>
    <name evidence="3" type="ORF">NA56DRAFT_704605</name>
</gene>